<keyword evidence="3" id="KW-1185">Reference proteome</keyword>
<proteinExistence type="predicted"/>
<dbReference type="Pfam" id="PF08818">
    <property type="entry name" value="DUF1801"/>
    <property type="match status" value="1"/>
</dbReference>
<organism evidence="2 3">
    <name type="scientific">Sungkyunkwania multivorans</name>
    <dbReference type="NCBI Taxonomy" id="1173618"/>
    <lineage>
        <taxon>Bacteria</taxon>
        <taxon>Pseudomonadati</taxon>
        <taxon>Bacteroidota</taxon>
        <taxon>Flavobacteriia</taxon>
        <taxon>Flavobacteriales</taxon>
        <taxon>Flavobacteriaceae</taxon>
        <taxon>Sungkyunkwania</taxon>
    </lineage>
</organism>
<dbReference type="RefSeq" id="WP_386405038.1">
    <property type="nucleotide sequence ID" value="NZ_JBHTJH010000004.1"/>
</dbReference>
<evidence type="ECO:0000259" key="1">
    <source>
        <dbReference type="Pfam" id="PF08818"/>
    </source>
</evidence>
<dbReference type="SUPFAM" id="SSF159888">
    <property type="entry name" value="YdhG-like"/>
    <property type="match status" value="1"/>
</dbReference>
<dbReference type="EMBL" id="JBHTJH010000004">
    <property type="protein sequence ID" value="MFD0861642.1"/>
    <property type="molecule type" value="Genomic_DNA"/>
</dbReference>
<accession>A0ABW3CWT6</accession>
<comment type="caution">
    <text evidence="2">The sequence shown here is derived from an EMBL/GenBank/DDBJ whole genome shotgun (WGS) entry which is preliminary data.</text>
</comment>
<gene>
    <name evidence="2" type="ORF">ACFQ1M_05455</name>
</gene>
<feature type="domain" description="YdhG-like" evidence="1">
    <location>
        <begin position="21"/>
        <end position="125"/>
    </location>
</feature>
<name>A0ABW3CWT6_9FLAO</name>
<protein>
    <submittedName>
        <fullName evidence="2">DUF1801 domain-containing protein</fullName>
    </submittedName>
</protein>
<evidence type="ECO:0000313" key="3">
    <source>
        <dbReference type="Proteomes" id="UP001596978"/>
    </source>
</evidence>
<sequence length="144" mass="16907">MEQITDERVRMVFEQYPNPVKKKLLFLRALILDTAANIDATDPLEETLKWGEPSYLAKNGSTIRIDWKEKDPEHYAIYFKCTSKLVPTFKELYSDVFRFEGDRALLFELNAKIPEKELRHCITMALLYHKLKHLPLLGASQRYS</sequence>
<reference evidence="3" key="1">
    <citation type="journal article" date="2019" name="Int. J. Syst. Evol. Microbiol.">
        <title>The Global Catalogue of Microorganisms (GCM) 10K type strain sequencing project: providing services to taxonomists for standard genome sequencing and annotation.</title>
        <authorList>
            <consortium name="The Broad Institute Genomics Platform"/>
            <consortium name="The Broad Institute Genome Sequencing Center for Infectious Disease"/>
            <person name="Wu L."/>
            <person name="Ma J."/>
        </authorList>
    </citation>
    <scope>NUCLEOTIDE SEQUENCE [LARGE SCALE GENOMIC DNA]</scope>
    <source>
        <strain evidence="3">CCUG 62952</strain>
    </source>
</reference>
<evidence type="ECO:0000313" key="2">
    <source>
        <dbReference type="EMBL" id="MFD0861642.1"/>
    </source>
</evidence>
<dbReference type="InterPro" id="IPR014922">
    <property type="entry name" value="YdhG-like"/>
</dbReference>
<dbReference type="Proteomes" id="UP001596978">
    <property type="component" value="Unassembled WGS sequence"/>
</dbReference>